<evidence type="ECO:0000259" key="3">
    <source>
        <dbReference type="Pfam" id="PF17746"/>
    </source>
</evidence>
<feature type="domain" description="Sugar fermentation stimulation protein C-terminal" evidence="2">
    <location>
        <begin position="83"/>
        <end position="221"/>
    </location>
</feature>
<comment type="caution">
    <text evidence="4">The sequence shown here is derived from an EMBL/GenBank/DDBJ whole genome shotgun (WGS) entry which is preliminary data.</text>
</comment>
<dbReference type="PANTHER" id="PTHR30545:SF2">
    <property type="entry name" value="SUGAR FERMENTATION STIMULATION PROTEIN A"/>
    <property type="match status" value="1"/>
</dbReference>
<dbReference type="CDD" id="cd22359">
    <property type="entry name" value="SfsA-like_bacterial"/>
    <property type="match status" value="1"/>
</dbReference>
<dbReference type="GO" id="GO:0003677">
    <property type="term" value="F:DNA binding"/>
    <property type="evidence" value="ECO:0007669"/>
    <property type="project" value="InterPro"/>
</dbReference>
<dbReference type="Proteomes" id="UP000295729">
    <property type="component" value="Unassembled WGS sequence"/>
</dbReference>
<comment type="similarity">
    <text evidence="1">Belongs to the SfsA family.</text>
</comment>
<proteinExistence type="inferred from homology"/>
<evidence type="ECO:0000259" key="2">
    <source>
        <dbReference type="Pfam" id="PF03749"/>
    </source>
</evidence>
<evidence type="ECO:0000313" key="5">
    <source>
        <dbReference type="Proteomes" id="UP000295729"/>
    </source>
</evidence>
<feature type="domain" description="SfsA N-terminal OB" evidence="3">
    <location>
        <begin position="12"/>
        <end position="74"/>
    </location>
</feature>
<organism evidence="4 5">
    <name type="scientific">Marinomonas communis</name>
    <dbReference type="NCBI Taxonomy" id="28254"/>
    <lineage>
        <taxon>Bacteria</taxon>
        <taxon>Pseudomonadati</taxon>
        <taxon>Pseudomonadota</taxon>
        <taxon>Gammaproteobacteria</taxon>
        <taxon>Oceanospirillales</taxon>
        <taxon>Oceanospirillaceae</taxon>
        <taxon>Marinomonas</taxon>
    </lineage>
</organism>
<dbReference type="Pfam" id="PF17746">
    <property type="entry name" value="SfsA_N"/>
    <property type="match status" value="1"/>
</dbReference>
<gene>
    <name evidence="1" type="primary">sfsA</name>
    <name evidence="4" type="ORF">C8D85_3630</name>
</gene>
<dbReference type="EMBL" id="SNZA01000009">
    <property type="protein sequence ID" value="TDR05604.1"/>
    <property type="molecule type" value="Genomic_DNA"/>
</dbReference>
<evidence type="ECO:0000313" key="4">
    <source>
        <dbReference type="EMBL" id="TDR05604.1"/>
    </source>
</evidence>
<name>A0A4R6WWQ4_9GAMM</name>
<keyword evidence="5" id="KW-1185">Reference proteome</keyword>
<reference evidence="4 5" key="1">
    <citation type="submission" date="2019-03" db="EMBL/GenBank/DDBJ databases">
        <title>Genomic Encyclopedia of Type Strains, Phase IV (KMG-IV): sequencing the most valuable type-strain genomes for metagenomic binning, comparative biology and taxonomic classification.</title>
        <authorList>
            <person name="Goeker M."/>
        </authorList>
    </citation>
    <scope>NUCLEOTIDE SEQUENCE [LARGE SCALE GENOMIC DNA]</scope>
    <source>
        <strain evidence="4 5">DSM 5604</strain>
    </source>
</reference>
<dbReference type="Gene3D" id="3.40.1350.60">
    <property type="match status" value="1"/>
</dbReference>
<accession>A0A4R6WWQ4</accession>
<dbReference type="RefSeq" id="WP_133565348.1">
    <property type="nucleotide sequence ID" value="NZ_SNZA01000009.1"/>
</dbReference>
<dbReference type="AlphaFoldDB" id="A0A4R6WWQ4"/>
<dbReference type="InterPro" id="IPR041465">
    <property type="entry name" value="SfsA_N"/>
</dbReference>
<dbReference type="FunFam" id="2.40.50.580:FF:000001">
    <property type="entry name" value="Sugar fermentation stimulation protein A"/>
    <property type="match status" value="1"/>
</dbReference>
<dbReference type="InterPro" id="IPR005224">
    <property type="entry name" value="SfsA"/>
</dbReference>
<dbReference type="PANTHER" id="PTHR30545">
    <property type="entry name" value="SUGAR FERMENTATION STIMULATION PROTEIN A"/>
    <property type="match status" value="1"/>
</dbReference>
<dbReference type="InterPro" id="IPR040452">
    <property type="entry name" value="SfsA_C"/>
</dbReference>
<sequence>MHFSELIEGRLIKRYKRFLADIELAHGEVITAHCPNTGSMRRCQQDQARVWVSKSDNPKRKLSYTWEIVEVDEQFLACINTGLPNKVVGEAIAQGKIAELSGYSGQKAEVKYGSGSRIDWLLSDEHKPLCYVEVKNVTLLEEDGHGYFPDAVTERGRKHLYELADMVKAGHRAVLMFCVSHTGIQSVAPAEHIDPKYAAALEEAMTQGVEVIAYRAHIDTTEIYLTESIPVTRSSLSKY</sequence>
<evidence type="ECO:0000256" key="1">
    <source>
        <dbReference type="HAMAP-Rule" id="MF_00095"/>
    </source>
</evidence>
<dbReference type="Pfam" id="PF03749">
    <property type="entry name" value="SfsA"/>
    <property type="match status" value="1"/>
</dbReference>
<dbReference type="FunFam" id="3.40.1350.60:FF:000001">
    <property type="entry name" value="Sugar fermentation stimulation protein A"/>
    <property type="match status" value="1"/>
</dbReference>
<dbReference type="NCBIfam" id="TIGR00230">
    <property type="entry name" value="sfsA"/>
    <property type="match status" value="1"/>
</dbReference>
<dbReference type="OrthoDB" id="9802365at2"/>
<dbReference type="Gene3D" id="2.40.50.580">
    <property type="match status" value="1"/>
</dbReference>
<dbReference type="HAMAP" id="MF_00095">
    <property type="entry name" value="SfsA"/>
    <property type="match status" value="1"/>
</dbReference>
<protein>
    <recommendedName>
        <fullName evidence="1">Sugar fermentation stimulation protein homolog</fullName>
    </recommendedName>
</protein>